<dbReference type="EMBL" id="JRAA01000002">
    <property type="protein sequence ID" value="KHF24940.1"/>
    <property type="molecule type" value="Genomic_DNA"/>
</dbReference>
<reference evidence="1 2" key="1">
    <citation type="journal article" date="2014" name="BMC Genomics">
        <title>The genome of the intracellular bacterium of the coastal bivalve, Solemya velum: a blueprint for thriving in and out of symbiosis.</title>
        <authorList>
            <person name="Dmytrenko O."/>
            <person name="Russell S.L."/>
            <person name="Loo W.T."/>
            <person name="Fontanez K.M."/>
            <person name="Liao L."/>
            <person name="Roeselers G."/>
            <person name="Sharma R."/>
            <person name="Stewart F.J."/>
            <person name="Newton I.L."/>
            <person name="Woyke T."/>
            <person name="Wu D."/>
            <person name="Lang J.M."/>
            <person name="Eisen J.A."/>
            <person name="Cavanaugh C.M."/>
        </authorList>
    </citation>
    <scope>NUCLEOTIDE SEQUENCE [LARGE SCALE GENOMIC DNA]</scope>
    <source>
        <strain evidence="1 2">WH</strain>
    </source>
</reference>
<dbReference type="AlphaFoldDB" id="A0A0B0H777"/>
<keyword evidence="2" id="KW-1185">Reference proteome</keyword>
<gene>
    <name evidence="1" type="ORF">JV46_04320</name>
</gene>
<dbReference type="Proteomes" id="UP000030856">
    <property type="component" value="Unassembled WGS sequence"/>
</dbReference>
<accession>A0A0B0H777</accession>
<protein>
    <submittedName>
        <fullName evidence="1">Uncharacterized protein</fullName>
    </submittedName>
</protein>
<evidence type="ECO:0000313" key="1">
    <source>
        <dbReference type="EMBL" id="KHF24940.1"/>
    </source>
</evidence>
<name>A0A0B0H777_SOVGS</name>
<proteinExistence type="predicted"/>
<sequence>MFSIFIIENHGGGMQAGETRILALVLHINCQESEEMVIR</sequence>
<comment type="caution">
    <text evidence="1">The sequence shown here is derived from an EMBL/GenBank/DDBJ whole genome shotgun (WGS) entry which is preliminary data.</text>
</comment>
<organism evidence="1 2">
    <name type="scientific">Solemya velum gill symbiont</name>
    <dbReference type="NCBI Taxonomy" id="2340"/>
    <lineage>
        <taxon>Bacteria</taxon>
        <taxon>Pseudomonadati</taxon>
        <taxon>Pseudomonadota</taxon>
        <taxon>Gammaproteobacteria</taxon>
        <taxon>sulfur-oxidizing symbionts</taxon>
    </lineage>
</organism>
<evidence type="ECO:0000313" key="2">
    <source>
        <dbReference type="Proteomes" id="UP000030856"/>
    </source>
</evidence>